<evidence type="ECO:0000313" key="1">
    <source>
        <dbReference type="EMBL" id="CRX37353.1"/>
    </source>
</evidence>
<dbReference type="EMBL" id="CWGI01000001">
    <property type="protein sequence ID" value="CRX37353.1"/>
    <property type="molecule type" value="Genomic_DNA"/>
</dbReference>
<evidence type="ECO:0000313" key="2">
    <source>
        <dbReference type="Proteomes" id="UP000242141"/>
    </source>
</evidence>
<keyword evidence="2" id="KW-1185">Reference proteome</keyword>
<sequence length="75" mass="8362">MIITQIIIFSLALLSVFTTPLSDISKESSSTLSVKLKLVKLYVVSSSRPLTLKLNWYFIAPVSSFNPRLIALFSI</sequence>
<accession>A0A0G7ZNM1</accession>
<proteinExistence type="predicted"/>
<dbReference type="AlphaFoldDB" id="A0A0G7ZNM1"/>
<organism evidence="1 2">
    <name type="scientific">Candidatus Hepatoplasma crinochetorum</name>
    <dbReference type="NCBI Taxonomy" id="295596"/>
    <lineage>
        <taxon>Bacteria</taxon>
        <taxon>Bacillati</taxon>
        <taxon>Mycoplasmatota</taxon>
        <taxon>Mollicutes</taxon>
        <taxon>Candidatus Hepatoplasmataceae</taxon>
        <taxon>Candidatus Hepatoplasma</taxon>
    </lineage>
</organism>
<protein>
    <submittedName>
        <fullName evidence="1">Uncharacterized protein</fullName>
    </submittedName>
</protein>
<gene>
    <name evidence="1" type="ORF">HEPPS_05840</name>
</gene>
<dbReference type="Proteomes" id="UP000242141">
    <property type="component" value="Unassembled WGS sequence"/>
</dbReference>
<name>A0A0G7ZNM1_9MOLU</name>
<reference evidence="2" key="1">
    <citation type="submission" date="2015-05" db="EMBL/GenBank/DDBJ databases">
        <authorList>
            <person name="Collingro A."/>
        </authorList>
    </citation>
    <scope>NUCLEOTIDE SEQUENCE [LARGE SCALE GENOMIC DNA]</scope>
    <source>
        <strain evidence="2">Ps</strain>
    </source>
</reference>